<evidence type="ECO:0000313" key="2">
    <source>
        <dbReference type="EMBL" id="KAH3834657.1"/>
    </source>
</evidence>
<keyword evidence="3" id="KW-1185">Reference proteome</keyword>
<feature type="compositionally biased region" description="Low complexity" evidence="1">
    <location>
        <begin position="37"/>
        <end position="51"/>
    </location>
</feature>
<accession>A0A9D4K874</accession>
<evidence type="ECO:0000313" key="3">
    <source>
        <dbReference type="Proteomes" id="UP000828390"/>
    </source>
</evidence>
<evidence type="ECO:0000256" key="1">
    <source>
        <dbReference type="SAM" id="MobiDB-lite"/>
    </source>
</evidence>
<organism evidence="2 3">
    <name type="scientific">Dreissena polymorpha</name>
    <name type="common">Zebra mussel</name>
    <name type="synonym">Mytilus polymorpha</name>
    <dbReference type="NCBI Taxonomy" id="45954"/>
    <lineage>
        <taxon>Eukaryota</taxon>
        <taxon>Metazoa</taxon>
        <taxon>Spiralia</taxon>
        <taxon>Lophotrochozoa</taxon>
        <taxon>Mollusca</taxon>
        <taxon>Bivalvia</taxon>
        <taxon>Autobranchia</taxon>
        <taxon>Heteroconchia</taxon>
        <taxon>Euheterodonta</taxon>
        <taxon>Imparidentia</taxon>
        <taxon>Neoheterodontei</taxon>
        <taxon>Myida</taxon>
        <taxon>Dreissenoidea</taxon>
        <taxon>Dreissenidae</taxon>
        <taxon>Dreissena</taxon>
    </lineage>
</organism>
<sequence>MTDRPVRSGHRVPTGRSGHRGLTGRPVRSPKTDRPGRSPVRSPVPVTGPVRSVHRSTVRKRNFLSSSDYRDCCCCCCCCCFTILLLRRRRTHHRQRSVTIATTE</sequence>
<protein>
    <submittedName>
        <fullName evidence="2">Uncharacterized protein</fullName>
    </submittedName>
</protein>
<comment type="caution">
    <text evidence="2">The sequence shown here is derived from an EMBL/GenBank/DDBJ whole genome shotgun (WGS) entry which is preliminary data.</text>
</comment>
<gene>
    <name evidence="2" type="ORF">DPMN_107989</name>
</gene>
<reference evidence="2" key="2">
    <citation type="submission" date="2020-11" db="EMBL/GenBank/DDBJ databases">
        <authorList>
            <person name="McCartney M.A."/>
            <person name="Auch B."/>
            <person name="Kono T."/>
            <person name="Mallez S."/>
            <person name="Becker A."/>
            <person name="Gohl D.M."/>
            <person name="Silverstein K.A.T."/>
            <person name="Koren S."/>
            <person name="Bechman K.B."/>
            <person name="Herman A."/>
            <person name="Abrahante J.E."/>
            <person name="Garbe J."/>
        </authorList>
    </citation>
    <scope>NUCLEOTIDE SEQUENCE</scope>
    <source>
        <strain evidence="2">Duluth1</strain>
        <tissue evidence="2">Whole animal</tissue>
    </source>
</reference>
<dbReference type="AlphaFoldDB" id="A0A9D4K874"/>
<reference evidence="2" key="1">
    <citation type="journal article" date="2019" name="bioRxiv">
        <title>The Genome of the Zebra Mussel, Dreissena polymorpha: A Resource for Invasive Species Research.</title>
        <authorList>
            <person name="McCartney M.A."/>
            <person name="Auch B."/>
            <person name="Kono T."/>
            <person name="Mallez S."/>
            <person name="Zhang Y."/>
            <person name="Obille A."/>
            <person name="Becker A."/>
            <person name="Abrahante J.E."/>
            <person name="Garbe J."/>
            <person name="Badalamenti J.P."/>
            <person name="Herman A."/>
            <person name="Mangelson H."/>
            <person name="Liachko I."/>
            <person name="Sullivan S."/>
            <person name="Sone E.D."/>
            <person name="Koren S."/>
            <person name="Silverstein K.A.T."/>
            <person name="Beckman K.B."/>
            <person name="Gohl D.M."/>
        </authorList>
    </citation>
    <scope>NUCLEOTIDE SEQUENCE</scope>
    <source>
        <strain evidence="2">Duluth1</strain>
        <tissue evidence="2">Whole animal</tissue>
    </source>
</reference>
<dbReference type="EMBL" id="JAIWYP010000004">
    <property type="protein sequence ID" value="KAH3834657.1"/>
    <property type="molecule type" value="Genomic_DNA"/>
</dbReference>
<feature type="region of interest" description="Disordered" evidence="1">
    <location>
        <begin position="1"/>
        <end position="56"/>
    </location>
</feature>
<dbReference type="Proteomes" id="UP000828390">
    <property type="component" value="Unassembled WGS sequence"/>
</dbReference>
<name>A0A9D4K874_DREPO</name>
<proteinExistence type="predicted"/>